<dbReference type="GO" id="GO:0000160">
    <property type="term" value="P:phosphorelay signal transduction system"/>
    <property type="evidence" value="ECO:0007669"/>
    <property type="project" value="InterPro"/>
</dbReference>
<comment type="caution">
    <text evidence="5">The sequence shown here is derived from an EMBL/GenBank/DDBJ whole genome shotgun (WGS) entry which is preliminary data.</text>
</comment>
<dbReference type="RefSeq" id="WP_047693407.1">
    <property type="nucleotide sequence ID" value="NZ_KN265462.1"/>
</dbReference>
<evidence type="ECO:0000313" key="6">
    <source>
        <dbReference type="Proteomes" id="UP000029879"/>
    </source>
</evidence>
<dbReference type="PROSITE" id="PS50110">
    <property type="entry name" value="RESPONSE_REGULATORY"/>
    <property type="match status" value="1"/>
</dbReference>
<dbReference type="PANTHER" id="PTHR33121:SF70">
    <property type="entry name" value="SIGNALING PROTEIN YKOW"/>
    <property type="match status" value="1"/>
</dbReference>
<dbReference type="Gene3D" id="3.40.50.2300">
    <property type="match status" value="1"/>
</dbReference>
<dbReference type="Pfam" id="PF00563">
    <property type="entry name" value="EAL"/>
    <property type="match status" value="1"/>
</dbReference>
<accession>A0AB34PCE9</accession>
<evidence type="ECO:0000313" key="5">
    <source>
        <dbReference type="EMBL" id="KGK59310.1"/>
    </source>
</evidence>
<dbReference type="InterPro" id="IPR035919">
    <property type="entry name" value="EAL_sf"/>
</dbReference>
<proteinExistence type="predicted"/>
<dbReference type="SUPFAM" id="SSF55073">
    <property type="entry name" value="Nucleotide cyclase"/>
    <property type="match status" value="1"/>
</dbReference>
<keyword evidence="1" id="KW-0597">Phosphoprotein</keyword>
<evidence type="ECO:0000259" key="2">
    <source>
        <dbReference type="PROSITE" id="PS50110"/>
    </source>
</evidence>
<dbReference type="PROSITE" id="PS50883">
    <property type="entry name" value="EAL"/>
    <property type="match status" value="1"/>
</dbReference>
<feature type="domain" description="EAL" evidence="3">
    <location>
        <begin position="403"/>
        <end position="654"/>
    </location>
</feature>
<feature type="modified residue" description="4-aspartylphosphate" evidence="1">
    <location>
        <position position="160"/>
    </location>
</feature>
<evidence type="ECO:0000256" key="1">
    <source>
        <dbReference type="PROSITE-ProRule" id="PRU00169"/>
    </source>
</evidence>
<dbReference type="AlphaFoldDB" id="A0AB34PCE9"/>
<dbReference type="InterPro" id="IPR050706">
    <property type="entry name" value="Cyclic-di-GMP_PDE-like"/>
</dbReference>
<dbReference type="CDD" id="cd01948">
    <property type="entry name" value="EAL"/>
    <property type="match status" value="1"/>
</dbReference>
<dbReference type="Pfam" id="PF00072">
    <property type="entry name" value="Response_reg"/>
    <property type="match status" value="1"/>
</dbReference>
<evidence type="ECO:0000259" key="4">
    <source>
        <dbReference type="PROSITE" id="PS50887"/>
    </source>
</evidence>
<dbReference type="InterPro" id="IPR029787">
    <property type="entry name" value="Nucleotide_cyclase"/>
</dbReference>
<dbReference type="SMART" id="SM00267">
    <property type="entry name" value="GGDEF"/>
    <property type="match status" value="1"/>
</dbReference>
<dbReference type="GO" id="GO:0071111">
    <property type="term" value="F:cyclic-guanylate-specific phosphodiesterase activity"/>
    <property type="evidence" value="ECO:0007669"/>
    <property type="project" value="InterPro"/>
</dbReference>
<dbReference type="SUPFAM" id="SSF141868">
    <property type="entry name" value="EAL domain-like"/>
    <property type="match status" value="1"/>
</dbReference>
<sequence>MAARDPVPFTTRDDTAMRNRPLRAETPPADYWRRWADEAAGASDVAAPVSAAIIPAPILAAAPGPTPVAAPVRAVSQAGHSPIAAASSPTAAMAGASLDGGDTIAADAPYRVLIVEDDRSQALFAQSVLHGAGMHAQVEMTAASVPQAIQDYHPDLILMDLHMPELDGIRLTTLIRQQPGQHLLPIVFLTGDPDPERQFEVLDSGADDFLTKPIRPRHLIAAVSNRIRRARQQALQQAGEQVSVRSNPETGLPTRGHVMQLLADALERKQSGGLFFIEIASALGLRERYGYAAYERLMTQAGHRLATAAQPYPLARLNDNSFLLLAVDMDEAGLVQRALEIRERLSANAFPVREEESVHVRCAIGAAALSLGFDDTGSALEAVERTALQARLRSDGVQTYLAPSQAEQQEQLRLVEGQLELAYQPIVAVAGGDTAQYQVLLRLRQADGTLLSAGQVIPAAEAAGRIADLDQQVMDHALGLLHLYQHASPPLRLFVSQSPRTLARDAFADWLLKALVERGVAGQSLIVDLRLDDALIHAVTVQQFCARLMPAGVQFCLSQFEPGDEANALLSQLPLSFVRMANRFADAHGNAAVRDQLRSVIDIAHQRGLLIIGQRIEDPQAAAAMWMSGVDFIQGNLVQTVGKELDFDFTNAVL</sequence>
<dbReference type="SMART" id="SM00052">
    <property type="entry name" value="EAL"/>
    <property type="match status" value="1"/>
</dbReference>
<dbReference type="SMART" id="SM00448">
    <property type="entry name" value="REC"/>
    <property type="match status" value="1"/>
</dbReference>
<reference evidence="5 6" key="1">
    <citation type="submission" date="2014-10" db="EMBL/GenBank/DDBJ databases">
        <title>Genome sequence of a Xanthomonas strain that is pathogenic on beans.</title>
        <authorList>
            <person name="Aritua V."/>
            <person name="Sapp M."/>
            <person name="Harrison J."/>
            <person name="Smith J."/>
            <person name="Studholme D."/>
        </authorList>
    </citation>
    <scope>NUCLEOTIDE SEQUENCE [LARGE SCALE GENOMIC DNA]</scope>
    <source>
        <strain evidence="5 6">Nyagatare</strain>
    </source>
</reference>
<dbReference type="Gene3D" id="3.20.20.450">
    <property type="entry name" value="EAL domain"/>
    <property type="match status" value="1"/>
</dbReference>
<organism evidence="5 6">
    <name type="scientific">Xanthomonas cannabis pv. phaseoli</name>
    <dbReference type="NCBI Taxonomy" id="1885902"/>
    <lineage>
        <taxon>Bacteria</taxon>
        <taxon>Pseudomonadati</taxon>
        <taxon>Pseudomonadota</taxon>
        <taxon>Gammaproteobacteria</taxon>
        <taxon>Lysobacterales</taxon>
        <taxon>Lysobacteraceae</taxon>
        <taxon>Xanthomonas</taxon>
    </lineage>
</organism>
<dbReference type="CDD" id="cd17546">
    <property type="entry name" value="REC_hyHK_CKI1_RcsC-like"/>
    <property type="match status" value="1"/>
</dbReference>
<dbReference type="PANTHER" id="PTHR33121">
    <property type="entry name" value="CYCLIC DI-GMP PHOSPHODIESTERASE PDEF"/>
    <property type="match status" value="1"/>
</dbReference>
<dbReference type="InterPro" id="IPR000160">
    <property type="entry name" value="GGDEF_dom"/>
</dbReference>
<dbReference type="InterPro" id="IPR011006">
    <property type="entry name" value="CheY-like_superfamily"/>
</dbReference>
<protein>
    <submittedName>
        <fullName evidence="5">Response regulator receiver protein</fullName>
    </submittedName>
</protein>
<dbReference type="SUPFAM" id="SSF52172">
    <property type="entry name" value="CheY-like"/>
    <property type="match status" value="1"/>
</dbReference>
<gene>
    <name evidence="5" type="ORF">NC00_02990</name>
</gene>
<dbReference type="PROSITE" id="PS50887">
    <property type="entry name" value="GGDEF"/>
    <property type="match status" value="1"/>
</dbReference>
<dbReference type="InterPro" id="IPR001633">
    <property type="entry name" value="EAL_dom"/>
</dbReference>
<dbReference type="Pfam" id="PF00990">
    <property type="entry name" value="GGDEF"/>
    <property type="match status" value="1"/>
</dbReference>
<dbReference type="Gene3D" id="3.30.70.270">
    <property type="match status" value="1"/>
</dbReference>
<dbReference type="InterPro" id="IPR043128">
    <property type="entry name" value="Rev_trsase/Diguanyl_cyclase"/>
</dbReference>
<feature type="domain" description="Response regulatory" evidence="2">
    <location>
        <begin position="111"/>
        <end position="227"/>
    </location>
</feature>
<name>A0AB34PCE9_9XANT</name>
<evidence type="ECO:0000259" key="3">
    <source>
        <dbReference type="PROSITE" id="PS50883"/>
    </source>
</evidence>
<dbReference type="EMBL" id="JRQI01000007">
    <property type="protein sequence ID" value="KGK59310.1"/>
    <property type="molecule type" value="Genomic_DNA"/>
</dbReference>
<feature type="domain" description="GGDEF" evidence="4">
    <location>
        <begin position="270"/>
        <end position="405"/>
    </location>
</feature>
<dbReference type="Proteomes" id="UP000029879">
    <property type="component" value="Unassembled WGS sequence"/>
</dbReference>
<dbReference type="InterPro" id="IPR001789">
    <property type="entry name" value="Sig_transdc_resp-reg_receiver"/>
</dbReference>